<organism evidence="5 6">
    <name type="scientific">Alloacidobacterium dinghuense</name>
    <dbReference type="NCBI Taxonomy" id="2763107"/>
    <lineage>
        <taxon>Bacteria</taxon>
        <taxon>Pseudomonadati</taxon>
        <taxon>Acidobacteriota</taxon>
        <taxon>Terriglobia</taxon>
        <taxon>Terriglobales</taxon>
        <taxon>Acidobacteriaceae</taxon>
        <taxon>Alloacidobacterium</taxon>
    </lineage>
</organism>
<feature type="domain" description="Thioredoxin" evidence="4">
    <location>
        <begin position="21"/>
        <end position="157"/>
    </location>
</feature>
<accession>A0A7G8BM27</accession>
<dbReference type="Proteomes" id="UP000515312">
    <property type="component" value="Chromosome"/>
</dbReference>
<dbReference type="InterPro" id="IPR013766">
    <property type="entry name" value="Thioredoxin_domain"/>
</dbReference>
<dbReference type="CDD" id="cd02966">
    <property type="entry name" value="TlpA_like_family"/>
    <property type="match status" value="1"/>
</dbReference>
<dbReference type="InterPro" id="IPR036249">
    <property type="entry name" value="Thioredoxin-like_sf"/>
</dbReference>
<keyword evidence="2" id="KW-0201">Cytochrome c-type biogenesis</keyword>
<gene>
    <name evidence="5" type="ORF">H7849_06565</name>
</gene>
<dbReference type="GO" id="GO:0016491">
    <property type="term" value="F:oxidoreductase activity"/>
    <property type="evidence" value="ECO:0007669"/>
    <property type="project" value="InterPro"/>
</dbReference>
<evidence type="ECO:0000256" key="1">
    <source>
        <dbReference type="ARBA" id="ARBA00004196"/>
    </source>
</evidence>
<dbReference type="InterPro" id="IPR050553">
    <property type="entry name" value="Thioredoxin_ResA/DsbE_sf"/>
</dbReference>
<dbReference type="Pfam" id="PF08534">
    <property type="entry name" value="Redoxin"/>
    <property type="match status" value="1"/>
</dbReference>
<protein>
    <submittedName>
        <fullName evidence="5">TlpA family protein disulfide reductase</fullName>
    </submittedName>
</protein>
<sequence>MSLPPDAKLIAKFSDNPFGPDMTGETAPDVQLVAADGKRTPLSSYRGKPVLLDFWATWCTPCVVSMPKLADLNHDAASKGLVLLSVDEDEEEKTATDFLAKHQYTWPNTHDDGKIGDAFKKLGIPLVVLIDAQGKIVFYKSGEDDAGLRKVLAGLSPQFASLASTQKPQPCETASK</sequence>
<dbReference type="PROSITE" id="PS51352">
    <property type="entry name" value="THIOREDOXIN_2"/>
    <property type="match status" value="1"/>
</dbReference>
<dbReference type="Gene3D" id="3.40.30.10">
    <property type="entry name" value="Glutaredoxin"/>
    <property type="match status" value="1"/>
</dbReference>
<comment type="subcellular location">
    <subcellularLocation>
        <location evidence="1">Cell envelope</location>
    </subcellularLocation>
</comment>
<dbReference type="AlphaFoldDB" id="A0A7G8BM27"/>
<dbReference type="InterPro" id="IPR013740">
    <property type="entry name" value="Redoxin"/>
</dbReference>
<dbReference type="PANTHER" id="PTHR42852:SF13">
    <property type="entry name" value="PROTEIN DIPZ"/>
    <property type="match status" value="1"/>
</dbReference>
<dbReference type="GO" id="GO:0017004">
    <property type="term" value="P:cytochrome complex assembly"/>
    <property type="evidence" value="ECO:0007669"/>
    <property type="project" value="UniProtKB-KW"/>
</dbReference>
<dbReference type="PROSITE" id="PS00194">
    <property type="entry name" value="THIOREDOXIN_1"/>
    <property type="match status" value="1"/>
</dbReference>
<proteinExistence type="predicted"/>
<dbReference type="RefSeq" id="WP_186745132.1">
    <property type="nucleotide sequence ID" value="NZ_CP060394.1"/>
</dbReference>
<evidence type="ECO:0000256" key="2">
    <source>
        <dbReference type="ARBA" id="ARBA00022748"/>
    </source>
</evidence>
<evidence type="ECO:0000256" key="3">
    <source>
        <dbReference type="ARBA" id="ARBA00023284"/>
    </source>
</evidence>
<name>A0A7G8BM27_9BACT</name>
<reference evidence="5 6" key="1">
    <citation type="submission" date="2020-08" db="EMBL/GenBank/DDBJ databases">
        <title>Edaphobacter telluris sp. nov. and Acidobacterium dinghuensis sp. nov., two acidobacteria isolated from forest soil.</title>
        <authorList>
            <person name="Fu J."/>
            <person name="Qiu L."/>
        </authorList>
    </citation>
    <scope>NUCLEOTIDE SEQUENCE [LARGE SCALE GENOMIC DNA]</scope>
    <source>
        <strain evidence="5">4Y35</strain>
    </source>
</reference>
<keyword evidence="3" id="KW-0676">Redox-active center</keyword>
<evidence type="ECO:0000259" key="4">
    <source>
        <dbReference type="PROSITE" id="PS51352"/>
    </source>
</evidence>
<evidence type="ECO:0000313" key="6">
    <source>
        <dbReference type="Proteomes" id="UP000515312"/>
    </source>
</evidence>
<dbReference type="InterPro" id="IPR017937">
    <property type="entry name" value="Thioredoxin_CS"/>
</dbReference>
<dbReference type="PANTHER" id="PTHR42852">
    <property type="entry name" value="THIOL:DISULFIDE INTERCHANGE PROTEIN DSBE"/>
    <property type="match status" value="1"/>
</dbReference>
<dbReference type="GO" id="GO:0030313">
    <property type="term" value="C:cell envelope"/>
    <property type="evidence" value="ECO:0007669"/>
    <property type="project" value="UniProtKB-SubCell"/>
</dbReference>
<keyword evidence="6" id="KW-1185">Reference proteome</keyword>
<dbReference type="SUPFAM" id="SSF52833">
    <property type="entry name" value="Thioredoxin-like"/>
    <property type="match status" value="1"/>
</dbReference>
<dbReference type="KEGG" id="adin:H7849_06565"/>
<dbReference type="EMBL" id="CP060394">
    <property type="protein sequence ID" value="QNI33597.1"/>
    <property type="molecule type" value="Genomic_DNA"/>
</dbReference>
<evidence type="ECO:0000313" key="5">
    <source>
        <dbReference type="EMBL" id="QNI33597.1"/>
    </source>
</evidence>